<keyword evidence="17" id="KW-1185">Reference proteome</keyword>
<keyword evidence="10 11" id="KW-0998">Cell outer membrane</keyword>
<keyword evidence="13" id="KW-0732">Signal</keyword>
<keyword evidence="5 11" id="KW-0812">Transmembrane</keyword>
<dbReference type="RefSeq" id="WP_265617865.1">
    <property type="nucleotide sequence ID" value="NZ_JAPFRD010000011.1"/>
</dbReference>
<dbReference type="Proteomes" id="UP001142810">
    <property type="component" value="Unassembled WGS sequence"/>
</dbReference>
<keyword evidence="2 11" id="KW-0813">Transport</keyword>
<evidence type="ECO:0000256" key="7">
    <source>
        <dbReference type="ARBA" id="ARBA00023065"/>
    </source>
</evidence>
<evidence type="ECO:0000256" key="4">
    <source>
        <dbReference type="ARBA" id="ARBA00022496"/>
    </source>
</evidence>
<reference evidence="16" key="1">
    <citation type="submission" date="2022-11" db="EMBL/GenBank/DDBJ databases">
        <title>Alteromonas sp. nov., isolated from sea water of the Qingdao.</title>
        <authorList>
            <person name="Wang Q."/>
        </authorList>
    </citation>
    <scope>NUCLEOTIDE SEQUENCE</scope>
    <source>
        <strain evidence="16">ASW11-7</strain>
    </source>
</reference>
<dbReference type="SUPFAM" id="SSF56935">
    <property type="entry name" value="Porins"/>
    <property type="match status" value="1"/>
</dbReference>
<name>A0ABT3P8M0_9ALTE</name>
<comment type="subcellular location">
    <subcellularLocation>
        <location evidence="1 11">Cell outer membrane</location>
        <topology evidence="1 11">Multi-pass membrane protein</topology>
    </subcellularLocation>
</comment>
<evidence type="ECO:0000313" key="16">
    <source>
        <dbReference type="EMBL" id="MCW8109117.1"/>
    </source>
</evidence>
<evidence type="ECO:0000256" key="10">
    <source>
        <dbReference type="ARBA" id="ARBA00023237"/>
    </source>
</evidence>
<evidence type="ECO:0000256" key="1">
    <source>
        <dbReference type="ARBA" id="ARBA00004571"/>
    </source>
</evidence>
<dbReference type="InterPro" id="IPR039426">
    <property type="entry name" value="TonB-dep_rcpt-like"/>
</dbReference>
<evidence type="ECO:0000256" key="9">
    <source>
        <dbReference type="ARBA" id="ARBA00023136"/>
    </source>
</evidence>
<evidence type="ECO:0000256" key="6">
    <source>
        <dbReference type="ARBA" id="ARBA00023004"/>
    </source>
</evidence>
<evidence type="ECO:0000313" key="17">
    <source>
        <dbReference type="Proteomes" id="UP001142810"/>
    </source>
</evidence>
<feature type="chain" id="PRO_5047411874" evidence="13">
    <location>
        <begin position="26"/>
        <end position="691"/>
    </location>
</feature>
<dbReference type="EMBL" id="JAPFRD010000011">
    <property type="protein sequence ID" value="MCW8109117.1"/>
    <property type="molecule type" value="Genomic_DNA"/>
</dbReference>
<evidence type="ECO:0000256" key="5">
    <source>
        <dbReference type="ARBA" id="ARBA00022692"/>
    </source>
</evidence>
<evidence type="ECO:0000259" key="14">
    <source>
        <dbReference type="Pfam" id="PF00593"/>
    </source>
</evidence>
<evidence type="ECO:0000256" key="3">
    <source>
        <dbReference type="ARBA" id="ARBA00022452"/>
    </source>
</evidence>
<evidence type="ECO:0000259" key="15">
    <source>
        <dbReference type="Pfam" id="PF07715"/>
    </source>
</evidence>
<dbReference type="Gene3D" id="2.40.170.20">
    <property type="entry name" value="TonB-dependent receptor, beta-barrel domain"/>
    <property type="match status" value="1"/>
</dbReference>
<organism evidence="16 17">
    <name type="scientific">Alteromonas aquimaris</name>
    <dbReference type="NCBI Taxonomy" id="2998417"/>
    <lineage>
        <taxon>Bacteria</taxon>
        <taxon>Pseudomonadati</taxon>
        <taxon>Pseudomonadota</taxon>
        <taxon>Gammaproteobacteria</taxon>
        <taxon>Alteromonadales</taxon>
        <taxon>Alteromonadaceae</taxon>
        <taxon>Alteromonas/Salinimonas group</taxon>
        <taxon>Alteromonas</taxon>
    </lineage>
</organism>
<evidence type="ECO:0000256" key="11">
    <source>
        <dbReference type="PROSITE-ProRule" id="PRU01360"/>
    </source>
</evidence>
<comment type="caution">
    <text evidence="16">The sequence shown here is derived from an EMBL/GenBank/DDBJ whole genome shotgun (WGS) entry which is preliminary data.</text>
</comment>
<proteinExistence type="inferred from homology"/>
<keyword evidence="7" id="KW-0406">Ion transport</keyword>
<keyword evidence="3 11" id="KW-1134">Transmembrane beta strand</keyword>
<feature type="signal peptide" evidence="13">
    <location>
        <begin position="1"/>
        <end position="25"/>
    </location>
</feature>
<dbReference type="InterPro" id="IPR000531">
    <property type="entry name" value="Beta-barrel_TonB"/>
</dbReference>
<dbReference type="PROSITE" id="PS52016">
    <property type="entry name" value="TONB_DEPENDENT_REC_3"/>
    <property type="match status" value="1"/>
</dbReference>
<evidence type="ECO:0000256" key="13">
    <source>
        <dbReference type="SAM" id="SignalP"/>
    </source>
</evidence>
<dbReference type="CDD" id="cd01347">
    <property type="entry name" value="ligand_gated_channel"/>
    <property type="match status" value="1"/>
</dbReference>
<dbReference type="PANTHER" id="PTHR32552">
    <property type="entry name" value="FERRICHROME IRON RECEPTOR-RELATED"/>
    <property type="match status" value="1"/>
</dbReference>
<keyword evidence="9 11" id="KW-0472">Membrane</keyword>
<dbReference type="Pfam" id="PF00593">
    <property type="entry name" value="TonB_dep_Rec_b-barrel"/>
    <property type="match status" value="1"/>
</dbReference>
<accession>A0ABT3P8M0</accession>
<keyword evidence="16" id="KW-0675">Receptor</keyword>
<evidence type="ECO:0000256" key="12">
    <source>
        <dbReference type="RuleBase" id="RU003357"/>
    </source>
</evidence>
<protein>
    <submittedName>
        <fullName evidence="16">TonB-dependent receptor</fullName>
    </submittedName>
</protein>
<comment type="similarity">
    <text evidence="11 12">Belongs to the TonB-dependent receptor family.</text>
</comment>
<dbReference type="InterPro" id="IPR037066">
    <property type="entry name" value="Plug_dom_sf"/>
</dbReference>
<dbReference type="Pfam" id="PF07715">
    <property type="entry name" value="Plug"/>
    <property type="match status" value="1"/>
</dbReference>
<feature type="domain" description="TonB-dependent receptor plug" evidence="15">
    <location>
        <begin position="51"/>
        <end position="157"/>
    </location>
</feature>
<dbReference type="PANTHER" id="PTHR32552:SF81">
    <property type="entry name" value="TONB-DEPENDENT OUTER MEMBRANE RECEPTOR"/>
    <property type="match status" value="1"/>
</dbReference>
<keyword evidence="6" id="KW-0408">Iron</keyword>
<keyword evidence="8 12" id="KW-0798">TonB box</keyword>
<gene>
    <name evidence="16" type="ORF">OPS25_11475</name>
</gene>
<feature type="domain" description="TonB-dependent receptor-like beta-barrel" evidence="14">
    <location>
        <begin position="217"/>
        <end position="656"/>
    </location>
</feature>
<keyword evidence="4" id="KW-0410">Iron transport</keyword>
<dbReference type="InterPro" id="IPR036942">
    <property type="entry name" value="Beta-barrel_TonB_sf"/>
</dbReference>
<sequence>MTYRKRSVICNIAIMLGYLSTPAYVQSTEDDVERITTTQQRYQLVDTTSANALGIVTEQSLLEIAPTHIEEALRQIAGVGLQRGSGQEYLPALRSPVLTGAGACGAVLTSEDGIPIRAAGFCNNNELFEAHTEMAQRIDVIKGPATVVYGSNALHGTINVVTPDTTYDTSWLGVDIGSYGYKRFKGRYGKDMGSSGIGVNMSVTRDNGFRDEESVFQEKLNLRHRYDGDRLSFNSGVTYTHLDQQTAGYLTGENSYKSDVLINLNENPEAFRWAKALRMWSKIEWRNSSNQRFMVTPYFRNQDMQFIMHFLPGKPLEINNQQGGGVQSLWQYWNDDFQLTAGFDAEVTQGILKQFQDGPTKGLDFLRETIPAGTHYDYEVDAHTLAPFLQATQQWDKWTVSVGARYETMAYDYQTYAPPGRTKDNGDTCGFGGCRYSRPADTDIDFHRFSPKLSALYRATNQMELYASVAEGYRMPQATELFRLQRAQSLTDLSPESGLHKEVGAHLLFEDLSLNLAYYVLNKENVIYRNDEFFNVSDGETRHEGIELSMRWELHPGWTLRSAMTYAEHTYVHQGDRTQASIAGNAMDTAPRKMANTQLTWAPSMPLGVTLEWQHISQYFLDSENTQTYPGHDVLHVRTHYQINPQMVLRFRIYNLFDTRYAERADYTSFSGARYFPGQPRRFLLSAEFAW</sequence>
<evidence type="ECO:0000256" key="8">
    <source>
        <dbReference type="ARBA" id="ARBA00023077"/>
    </source>
</evidence>
<dbReference type="Gene3D" id="2.170.130.10">
    <property type="entry name" value="TonB-dependent receptor, plug domain"/>
    <property type="match status" value="1"/>
</dbReference>
<dbReference type="InterPro" id="IPR012910">
    <property type="entry name" value="Plug_dom"/>
</dbReference>
<evidence type="ECO:0000256" key="2">
    <source>
        <dbReference type="ARBA" id="ARBA00022448"/>
    </source>
</evidence>